<dbReference type="Pfam" id="PF05345">
    <property type="entry name" value="He_PIG"/>
    <property type="match status" value="2"/>
</dbReference>
<name>A0A2K8YS28_9BACT</name>
<dbReference type="KEGG" id="spir:CWM47_00475"/>
<dbReference type="Proteomes" id="UP000232883">
    <property type="component" value="Chromosome"/>
</dbReference>
<dbReference type="SUPFAM" id="SSF63829">
    <property type="entry name" value="Calcium-dependent phosphotriesterase"/>
    <property type="match status" value="1"/>
</dbReference>
<evidence type="ECO:0008006" key="3">
    <source>
        <dbReference type="Google" id="ProtNLM"/>
    </source>
</evidence>
<organism evidence="1 2">
    <name type="scientific">Spirosoma pollinicola</name>
    <dbReference type="NCBI Taxonomy" id="2057025"/>
    <lineage>
        <taxon>Bacteria</taxon>
        <taxon>Pseudomonadati</taxon>
        <taxon>Bacteroidota</taxon>
        <taxon>Cytophagia</taxon>
        <taxon>Cytophagales</taxon>
        <taxon>Cytophagaceae</taxon>
        <taxon>Spirosoma</taxon>
    </lineage>
</organism>
<dbReference type="Gene3D" id="2.130.10.10">
    <property type="entry name" value="YVTN repeat-like/Quinoprotein amine dehydrogenase"/>
    <property type="match status" value="1"/>
</dbReference>
<keyword evidence="2" id="KW-1185">Reference proteome</keyword>
<dbReference type="OrthoDB" id="905663at2"/>
<dbReference type="InterPro" id="IPR013783">
    <property type="entry name" value="Ig-like_fold"/>
</dbReference>
<sequence>MRKKIHSILTFPKTMPESFVDDHKALSLKNKFLTILMSLVNRSNRTSASFPGLWASKLTLAFFSLLILLQIGNLQAQTCTVTDYLYLNDVTKDNNGNGIGYVHKLRLNPGISATEIYSSGTKSWFPAGGVLKTPHGLGQDLNGNLYIGQTGDGPIAKIKCNGTVVNANFINDGGFNVVSKDGYLYIDDNGSNRINRYSLCDGSAQGYIVLNGDFSYGSETMKDWGLEIDPDGTFYVTAGFNVLNNNKNTYIYRFKPTDASFTAHTAYTAQLITGVGVSLKPGTGDSGISNTNEVWGITHDPAGNMYIVVQDRTDDTNKETWILKYNKNFTLVDYIMEKDDTPTGGIEGARGIVYYAPWDRLLIAGGPDGDCVAKVRPSDMVYTGALAPNEPGQTPKTLRIASEACPTAAALTVDTTMCNVQVGDKVFLQNIIGTCNAPICGGTWTASTGNAGITFNECDLSFTVTNVAIGCGKFTLKNVGGTCGDFTITVNVDFANVTAPVLGGNQTVCAGSDIPTPFTTVTPATGSNTIKYQWQKSTASCTAGFTNIANATASTYTPTVLTQTKYYRVVTTVDGNCSTPRGSCADTSNCVTVTTKVCCAKPVVTVTPGTCNPATNQYSISGTISLTNASAGTATITDGTRSTTVAIAATATSVAYSLAGFTSGTGSHTVTVSLPGCGSDDAVYTAPASCTVAPCALNVVVTPGSCNSATNQYSISGTVSFTNAVAGTLSITDGVKSTTVAVAAGATSVAYSLTGLTSGSGSHTVVASLTGCGTDFITYAAPASCTVCTVNLVTSTLPNGQVGTAYSRTLVTSGGTTPYTYAVSTGTLPAGLSLNPTSGVISGTPTSATTASFTIKVTDAKSCSDVAALSITTSSAPVCLLTVTATPGTCNANNNNYRVTGTISATNTTGNQSLTISVGSVTTTASLTGNGPVSYTLIGLLSDGLTKTVSVISSATACGSASVTYSAPASCTVCSLSLVTSNLPNGQVGTPYAHTIITTGGNSPLSFSVAGGTLPEGLSLNPTTGVIAGVPTAAGSFTVTFTITDSKGCRVSLPLTVFDINTGPVCSIGLAVTPGVCSSATNTYTLSGMVSLSNNTTGGTILITSGLMTTTLTISNTATLVPFSLTGLGSDGLVHTVTATLTGCGTGSTTYSAPQSCTIACQPPIHVCKGTDYAFQIDAPTGQASYQWYRNGVVIASATLSSFTATQAGSYSVVINGTAVGQCPDGSCCPVVIVEDSIATYQAQAQAPTCSTASSSEANADGRIVVTNWRLSATDTTTYFYQVSLGSRFNEAQVIGGSTLRPVPASGVVVADLANPATAGGQAYTVRICNGLGCEKDVVVILPQTICSCPPAKCVLFVIKKVHKAL</sequence>
<reference evidence="1 2" key="1">
    <citation type="submission" date="2017-11" db="EMBL/GenBank/DDBJ databases">
        <title>Taxonomic description and genome sequences of Spirosoma HA7 sp. nov., isolated from pollen microhabitat of Corylus avellana.</title>
        <authorList>
            <person name="Ambika Manirajan B."/>
            <person name="Suarez C."/>
            <person name="Ratering S."/>
            <person name="Geissler-Plaum R."/>
            <person name="Cardinale M."/>
            <person name="Sylvia S."/>
        </authorList>
    </citation>
    <scope>NUCLEOTIDE SEQUENCE [LARGE SCALE GENOMIC DNA]</scope>
    <source>
        <strain evidence="1 2">HA7</strain>
    </source>
</reference>
<evidence type="ECO:0000313" key="1">
    <source>
        <dbReference type="EMBL" id="AUD00426.1"/>
    </source>
</evidence>
<accession>A0A2K8YS28</accession>
<gene>
    <name evidence="1" type="ORF">CWM47_00475</name>
</gene>
<evidence type="ECO:0000313" key="2">
    <source>
        <dbReference type="Proteomes" id="UP000232883"/>
    </source>
</evidence>
<dbReference type="Gene3D" id="2.60.40.10">
    <property type="entry name" value="Immunoglobulins"/>
    <property type="match status" value="3"/>
</dbReference>
<dbReference type="InterPro" id="IPR015943">
    <property type="entry name" value="WD40/YVTN_repeat-like_dom_sf"/>
</dbReference>
<dbReference type="InterPro" id="IPR015919">
    <property type="entry name" value="Cadherin-like_sf"/>
</dbReference>
<proteinExistence type="predicted"/>
<dbReference type="EMBL" id="CP025096">
    <property type="protein sequence ID" value="AUD00426.1"/>
    <property type="molecule type" value="Genomic_DNA"/>
</dbReference>
<dbReference type="GO" id="GO:0016020">
    <property type="term" value="C:membrane"/>
    <property type="evidence" value="ECO:0007669"/>
    <property type="project" value="InterPro"/>
</dbReference>
<dbReference type="Gene3D" id="2.60.40.2700">
    <property type="match status" value="1"/>
</dbReference>
<dbReference type="SUPFAM" id="SSF49313">
    <property type="entry name" value="Cadherin-like"/>
    <property type="match status" value="2"/>
</dbReference>
<dbReference type="GO" id="GO:0005509">
    <property type="term" value="F:calcium ion binding"/>
    <property type="evidence" value="ECO:0007669"/>
    <property type="project" value="InterPro"/>
</dbReference>
<protein>
    <recommendedName>
        <fullName evidence="3">Ig-like domain-containing protein</fullName>
    </recommendedName>
</protein>